<reference evidence="3 4" key="1">
    <citation type="submission" date="2023-01" db="EMBL/GenBank/DDBJ databases">
        <title>Minimal conservation of predation-associated metabolite biosynthetic gene clusters underscores biosynthetic potential of Myxococcota including descriptions for ten novel species: Archangium lansinium sp. nov., Myxococcus landrumus sp. nov., Nannocystis bai.</title>
        <authorList>
            <person name="Ahearne A."/>
            <person name="Stevens C."/>
            <person name="Dowd S."/>
        </authorList>
    </citation>
    <scope>NUCLEOTIDE SEQUENCE [LARGE SCALE GENOMIC DNA]</scope>
    <source>
        <strain evidence="3 4">WIWO2</strain>
    </source>
</reference>
<dbReference type="PROSITE" id="PS51257">
    <property type="entry name" value="PROKAR_LIPOPROTEIN"/>
    <property type="match status" value="1"/>
</dbReference>
<feature type="region of interest" description="Disordered" evidence="1">
    <location>
        <begin position="205"/>
        <end position="259"/>
    </location>
</feature>
<dbReference type="Gene3D" id="3.90.930.1">
    <property type="match status" value="1"/>
</dbReference>
<dbReference type="RefSeq" id="WP_272099636.1">
    <property type="nucleotide sequence ID" value="NZ_JAQNDK010000003.1"/>
</dbReference>
<feature type="compositionally biased region" description="Low complexity" evidence="1">
    <location>
        <begin position="224"/>
        <end position="239"/>
    </location>
</feature>
<keyword evidence="4" id="KW-1185">Reference proteome</keyword>
<evidence type="ECO:0008006" key="5">
    <source>
        <dbReference type="Google" id="ProtNLM"/>
    </source>
</evidence>
<dbReference type="EMBL" id="JAQNDK010000003">
    <property type="protein sequence ID" value="MDC0682075.1"/>
    <property type="molecule type" value="Genomic_DNA"/>
</dbReference>
<feature type="compositionally biased region" description="Basic and acidic residues" evidence="1">
    <location>
        <begin position="205"/>
        <end position="222"/>
    </location>
</feature>
<sequence length="259" mass="28741">MRTQALIALATLSLLGAACSSDPGFEGAKAPKVETARNADGSIDDRSMCDWKGKEDRETSETAGPGAIQPNVRRVWQIVGTGEDRHRALVCREIDTNFDGVKDVVRKYNDKGESLHEESDSNYDGRIDTWLTFAGGRLAEVRVDSDHDGNPDEWKYYSGGKLARIKRDTNRDGKPDVWEIYRMGRLERMGVDIDADERVDRWDHDNELKRRLEDDERKKEDEAAAAAAKKAAEDQAAADKANEAVDDSGSAAPSGDKKK</sequence>
<evidence type="ECO:0000313" key="4">
    <source>
        <dbReference type="Proteomes" id="UP001217485"/>
    </source>
</evidence>
<feature type="region of interest" description="Disordered" evidence="1">
    <location>
        <begin position="25"/>
        <end position="68"/>
    </location>
</feature>
<proteinExistence type="predicted"/>
<feature type="compositionally biased region" description="Basic and acidic residues" evidence="1">
    <location>
        <begin position="29"/>
        <end position="60"/>
    </location>
</feature>
<evidence type="ECO:0000313" key="3">
    <source>
        <dbReference type="EMBL" id="MDC0682075.1"/>
    </source>
</evidence>
<organism evidence="3 4">
    <name type="scientific">Sorangium atrum</name>
    <dbReference type="NCBI Taxonomy" id="2995308"/>
    <lineage>
        <taxon>Bacteria</taxon>
        <taxon>Pseudomonadati</taxon>
        <taxon>Myxococcota</taxon>
        <taxon>Polyangia</taxon>
        <taxon>Polyangiales</taxon>
        <taxon>Polyangiaceae</taxon>
        <taxon>Sorangium</taxon>
    </lineage>
</organism>
<gene>
    <name evidence="3" type="ORF">POL72_30345</name>
</gene>
<feature type="signal peptide" evidence="2">
    <location>
        <begin position="1"/>
        <end position="20"/>
    </location>
</feature>
<feature type="chain" id="PRO_5047530723" description="Lipoprotein" evidence="2">
    <location>
        <begin position="21"/>
        <end position="259"/>
    </location>
</feature>
<comment type="caution">
    <text evidence="3">The sequence shown here is derived from an EMBL/GenBank/DDBJ whole genome shotgun (WGS) entry which is preliminary data.</text>
</comment>
<evidence type="ECO:0000256" key="2">
    <source>
        <dbReference type="SAM" id="SignalP"/>
    </source>
</evidence>
<protein>
    <recommendedName>
        <fullName evidence="5">Lipoprotein</fullName>
    </recommendedName>
</protein>
<keyword evidence="2" id="KW-0732">Signal</keyword>
<accession>A0ABT5C8C0</accession>
<name>A0ABT5C8C0_9BACT</name>
<dbReference type="Proteomes" id="UP001217485">
    <property type="component" value="Unassembled WGS sequence"/>
</dbReference>
<evidence type="ECO:0000256" key="1">
    <source>
        <dbReference type="SAM" id="MobiDB-lite"/>
    </source>
</evidence>